<dbReference type="GO" id="GO:0005262">
    <property type="term" value="F:calcium channel activity"/>
    <property type="evidence" value="ECO:0007669"/>
    <property type="project" value="TreeGrafter"/>
</dbReference>
<dbReference type="GO" id="GO:0050982">
    <property type="term" value="P:detection of mechanical stimulus"/>
    <property type="evidence" value="ECO:0007669"/>
    <property type="project" value="TreeGrafter"/>
</dbReference>
<dbReference type="InterPro" id="IPR036392">
    <property type="entry name" value="PLAT/LH2_dom_sf"/>
</dbReference>
<accession>A0A8S3V422</accession>
<keyword evidence="3" id="KW-0472">Membrane</keyword>
<evidence type="ECO:0000313" key="6">
    <source>
        <dbReference type="Proteomes" id="UP000683360"/>
    </source>
</evidence>
<dbReference type="GO" id="GO:0016020">
    <property type="term" value="C:membrane"/>
    <property type="evidence" value="ECO:0007669"/>
    <property type="project" value="TreeGrafter"/>
</dbReference>
<evidence type="ECO:0000256" key="1">
    <source>
        <dbReference type="PROSITE-ProRule" id="PRU00152"/>
    </source>
</evidence>
<feature type="transmembrane region" description="Helical" evidence="3">
    <location>
        <begin position="1749"/>
        <end position="1768"/>
    </location>
</feature>
<feature type="transmembrane region" description="Helical" evidence="3">
    <location>
        <begin position="1656"/>
        <end position="1674"/>
    </location>
</feature>
<dbReference type="InterPro" id="IPR002859">
    <property type="entry name" value="PKD/REJ-like"/>
</dbReference>
<dbReference type="SMART" id="SM00308">
    <property type="entry name" value="LH2"/>
    <property type="match status" value="1"/>
</dbReference>
<dbReference type="Pfam" id="PF01477">
    <property type="entry name" value="PLAT"/>
    <property type="match status" value="1"/>
</dbReference>
<keyword evidence="3" id="KW-0812">Transmembrane</keyword>
<keyword evidence="6" id="KW-1185">Reference proteome</keyword>
<dbReference type="PANTHER" id="PTHR10877:SF194">
    <property type="entry name" value="LOCATION OF VULVA DEFECTIVE 1"/>
    <property type="match status" value="1"/>
</dbReference>
<feature type="transmembrane region" description="Helical" evidence="3">
    <location>
        <begin position="1279"/>
        <end position="1300"/>
    </location>
</feature>
<feature type="transmembrane region" description="Helical" evidence="3">
    <location>
        <begin position="1615"/>
        <end position="1636"/>
    </location>
</feature>
<dbReference type="FunFam" id="2.60.60.20:FF:000022">
    <property type="entry name" value="Uncharacterized protein"/>
    <property type="match status" value="1"/>
</dbReference>
<feature type="domain" description="PLAT" evidence="4">
    <location>
        <begin position="1072"/>
        <end position="1191"/>
    </location>
</feature>
<evidence type="ECO:0000256" key="3">
    <source>
        <dbReference type="SAM" id="Phobius"/>
    </source>
</evidence>
<gene>
    <name evidence="5" type="ORF">MEDL_62829</name>
</gene>
<dbReference type="EMBL" id="CAJPWZ010003075">
    <property type="protein sequence ID" value="CAG2251085.1"/>
    <property type="molecule type" value="Genomic_DNA"/>
</dbReference>
<comment type="caution">
    <text evidence="5">The sequence shown here is derived from an EMBL/GenBank/DDBJ whole genome shotgun (WGS) entry which is preliminary data.</text>
</comment>
<feature type="region of interest" description="Disordered" evidence="2">
    <location>
        <begin position="921"/>
        <end position="941"/>
    </location>
</feature>
<dbReference type="PANTHER" id="PTHR10877">
    <property type="entry name" value="POLYCYSTIN FAMILY MEMBER"/>
    <property type="match status" value="1"/>
</dbReference>
<evidence type="ECO:0000256" key="2">
    <source>
        <dbReference type="SAM" id="MobiDB-lite"/>
    </source>
</evidence>
<reference evidence="5" key="1">
    <citation type="submission" date="2021-03" db="EMBL/GenBank/DDBJ databases">
        <authorList>
            <person name="Bekaert M."/>
        </authorList>
    </citation>
    <scope>NUCLEOTIDE SEQUENCE</scope>
</reference>
<protein>
    <submittedName>
        <fullName evidence="5">PKD1L2</fullName>
    </submittedName>
</protein>
<feature type="transmembrane region" description="Helical" evidence="3">
    <location>
        <begin position="1236"/>
        <end position="1254"/>
    </location>
</feature>
<feature type="transmembrane region" description="Helical" evidence="3">
    <location>
        <begin position="1027"/>
        <end position="1047"/>
    </location>
</feature>
<feature type="transmembrane region" description="Helical" evidence="3">
    <location>
        <begin position="1337"/>
        <end position="1360"/>
    </location>
</feature>
<feature type="transmembrane region" description="Helical" evidence="3">
    <location>
        <begin position="1789"/>
        <end position="1810"/>
    </location>
</feature>
<dbReference type="Pfam" id="PF02010">
    <property type="entry name" value="REJ"/>
    <property type="match status" value="1"/>
</dbReference>
<name>A0A8S3V422_MYTED</name>
<dbReference type="SUPFAM" id="SSF49723">
    <property type="entry name" value="Lipase/lipooxygenase domain (PLAT/LH2 domain)"/>
    <property type="match status" value="1"/>
</dbReference>
<dbReference type="PROSITE" id="PS50095">
    <property type="entry name" value="PLAT"/>
    <property type="match status" value="1"/>
</dbReference>
<evidence type="ECO:0000259" key="4">
    <source>
        <dbReference type="PROSITE" id="PS50095"/>
    </source>
</evidence>
<dbReference type="Proteomes" id="UP000683360">
    <property type="component" value="Unassembled WGS sequence"/>
</dbReference>
<proteinExistence type="predicted"/>
<keyword evidence="3" id="KW-1133">Transmembrane helix</keyword>
<sequence>MFDRQYSNIDNPLKLSTSEDVDLSNRMPVKCSDKEVKYEWEIYEVVNGSEHAFDYNPPVQPLGSIRFTKGSIPEGLYKVVLNVSIPATYLFEPTYLLFIKPPPFAIIYGGSLRQALLEKTTVSLDALTHSYDMEKGYGGNDNLTFDWSCSKRITDWRNLVGCLYYYEKYFSTFTDCGELLNATIENGKAELALLNISDYCYDITVKVSVDNLTSSYTQLLHSVPGIPPIITITCELNCMAKYTVSLKSIWHVSCTDCSLYEEITYRWYLQYKDDGGRWQTFKVNDIPRFSDTGMNAKSLAINSDTFEVKREYILYVRVSSSQFTSDGLAAMTFVTNQAPYGGKCMADPVIGYAATTAFKISCNGWKDEGISRGRNDTRDTEAQNFLKFAFITSEKDGTDVKNTTFQIGGEMTTNEIYLPMGDPENNYTLRLLVYIYDVYDDYNVSEITITSRPPITSNDSYAFNELFDKYDNTFAMVDKSGNNIALMRLMESTASTYKDLTLPTPTTPDMSTPMKCAYYVDSGEKQSDTKSFLQKNYFEILEDMLSLMYNKVYILYKSTETMVTIMDEKTPDENSEMGLNSEDAGFVAKAVKTIISNKALFTDKTSVEMVSGISDTFSFWKTAGSENLEKELKVEDVEDDFREYFTQHPDEQEDKMTFDELVQKCYKNKEKIRKKQQEMTEATKDSAEDLIESMAEVLDMTSTTTCAGAGEQVINRTGVVLSLDKDSKEVFLNNKSEVYRKGMSLQFDNESLANVSDETNINLQVTVLDTSPILHAKNASTITGQVINIAVKDELNNKIDVPLKMKIKNPGVTYFTEHVPYYDPQDQHQMMFFKSKKRSDSDVLIFYIKLDDELMQAINQLDLYYLFAKSGSQPSSTDFDFKGIVKVTDRETYGYKVFIPEHYLKEGDVYIALKQIQAGLSSNDSDSNTRHRRSSSRNETVSLSRINHTDISTSNVSLAIVTTSCMVYDPNSTTWTSNGCSVLPFSTLNETVCRCEPAVGSIFSLSFASPNMIDLNTVWSKFDPANAAVYGTLVALIVLYVIFVLILRRYDNQDAVRSTPLYLLDNQPFNDYYYMIAVHTGLRPGSGTNSNVYFILAGDVFSTGCRLLTSREQQGFQTSSVVYFVMSTSKCLGDLSYLRVWHDNTGEGKTNSWFLHKITITDVQTNQRFVFHCDQWLAVDMNDGMIDRVLPVIDNKQCDFETSFSQQSRINLTENHLWLSLVLRPQKNAFTRVQRLSVILMALFLTMISNAMFFKSSADDAVTPDTVQIGGIRLSLKTIYVSFIGCIITVPPAVLVTFIFRNIGSKTKQKNRTRTSTIKDNDEMIITVTEKKKFPHYAVYFAWGILVLGVVTSGFFLLLFSMQWGKDKAEEWLTTFIVSFVESFMIVDPLKGMDKELYTDALSMYLLKNGKWRIPKDAFKTSFTYPCIKYIYEKDLTTAFANGLKADLENMTTSEHASKHLSEQEIQQAVSRSDVIGLIFLALLRNQFYTGAIQLVDTGFICIRHILVGCQILQDASDDKRNEQIQRETSQRLKLYFTERANLITRFINEATSKKDVADDEIGETVNHAGRLLLNHGYLEDAIKTENKTFLENETITDILNKMWYGKEKSLFRQVGLYILLTLIHLFVMPVLMVNINARPLMWVYQKYDLPFMKALIQMLGYLALLLTYSYMLLFKLNEDLSYTDFLIIGWMISFCINETKQAIVSVLRHRFKRYTKSWWNRLDWALMLAYTCGMGLKFGGNAIHEDPAKILLVVTFILLSIRILNMFSISEFLGPKLVIIQKMFKDTFVFLIILTVILVSYNVSFHSLLYPNSELSWSEIEKVMQHGYWMLFGEINLEEDTLTDCTFNKTIYTSGALRRCPTSLGLHISPYLKALYELIAVILLLNLLIAIYSSYSYDLQMEKRNENPMFVRVFLYNANFDMRLKSTEEAERNGAIKSKGKIEITEEDKITVSISYLIDDVKIEVG</sequence>
<dbReference type="InterPro" id="IPR051223">
    <property type="entry name" value="Polycystin"/>
</dbReference>
<dbReference type="InterPro" id="IPR001024">
    <property type="entry name" value="PLAT/LH2_dom"/>
</dbReference>
<feature type="transmembrane region" description="Helical" evidence="3">
    <location>
        <begin position="1875"/>
        <end position="1896"/>
    </location>
</feature>
<organism evidence="5 6">
    <name type="scientific">Mytilus edulis</name>
    <name type="common">Blue mussel</name>
    <dbReference type="NCBI Taxonomy" id="6550"/>
    <lineage>
        <taxon>Eukaryota</taxon>
        <taxon>Metazoa</taxon>
        <taxon>Spiralia</taxon>
        <taxon>Lophotrochozoa</taxon>
        <taxon>Mollusca</taxon>
        <taxon>Bivalvia</taxon>
        <taxon>Autobranchia</taxon>
        <taxon>Pteriomorphia</taxon>
        <taxon>Mytilida</taxon>
        <taxon>Mytiloidea</taxon>
        <taxon>Mytilidae</taxon>
        <taxon>Mytilinae</taxon>
        <taxon>Mytilus</taxon>
    </lineage>
</organism>
<dbReference type="OrthoDB" id="6134614at2759"/>
<feature type="transmembrane region" description="Helical" evidence="3">
    <location>
        <begin position="1719"/>
        <end position="1737"/>
    </location>
</feature>
<evidence type="ECO:0000313" key="5">
    <source>
        <dbReference type="EMBL" id="CAG2251085.1"/>
    </source>
</evidence>
<dbReference type="Gene3D" id="2.60.60.20">
    <property type="entry name" value="PLAT/LH2 domain"/>
    <property type="match status" value="1"/>
</dbReference>
<comment type="caution">
    <text evidence="1">Lacks conserved residue(s) required for the propagation of feature annotation.</text>
</comment>